<proteinExistence type="predicted"/>
<accession>A0A521ADM1</accession>
<feature type="domain" description="NAD-dependent epimerase/dehydratase" evidence="1">
    <location>
        <begin position="2"/>
        <end position="226"/>
    </location>
</feature>
<dbReference type="InterPro" id="IPR001509">
    <property type="entry name" value="Epimerase_deHydtase"/>
</dbReference>
<dbReference type="CDD" id="cd08946">
    <property type="entry name" value="SDR_e"/>
    <property type="match status" value="1"/>
</dbReference>
<dbReference type="EMBL" id="FXTI01000001">
    <property type="protein sequence ID" value="SMO32866.1"/>
    <property type="molecule type" value="Genomic_DNA"/>
</dbReference>
<evidence type="ECO:0000313" key="3">
    <source>
        <dbReference type="Proteomes" id="UP000315636"/>
    </source>
</evidence>
<dbReference type="InterPro" id="IPR050177">
    <property type="entry name" value="Lipid_A_modif_metabolic_enz"/>
</dbReference>
<dbReference type="PANTHER" id="PTHR43245">
    <property type="entry name" value="BIFUNCTIONAL POLYMYXIN RESISTANCE PROTEIN ARNA"/>
    <property type="match status" value="1"/>
</dbReference>
<dbReference type="Gene3D" id="3.40.50.720">
    <property type="entry name" value="NAD(P)-binding Rossmann-like Domain"/>
    <property type="match status" value="1"/>
</dbReference>
<dbReference type="SUPFAM" id="SSF51735">
    <property type="entry name" value="NAD(P)-binding Rossmann-fold domains"/>
    <property type="match status" value="1"/>
</dbReference>
<dbReference type="InterPro" id="IPR036291">
    <property type="entry name" value="NAD(P)-bd_dom_sf"/>
</dbReference>
<evidence type="ECO:0000259" key="1">
    <source>
        <dbReference type="Pfam" id="PF01370"/>
    </source>
</evidence>
<dbReference type="Pfam" id="PF01370">
    <property type="entry name" value="Epimerase"/>
    <property type="match status" value="1"/>
</dbReference>
<evidence type="ECO:0000313" key="2">
    <source>
        <dbReference type="EMBL" id="SMO32866.1"/>
    </source>
</evidence>
<sequence>MILVTGAAGYMGSALVHALSRKKKPVRAVDNFTTGTLRKVNDSPVWEKDFTSLTDVKEMVQGVTTIVHLGAISDITQCQNHPKEALLTNVLSVKYLIDEGVNAGVQKIIFPSSFAVYDPDSTTITEETTIQPQNYYGQMKWWAEELLKAEQRKGTLDTIIFRQSNICGKGLVSKRTVLEAFCRSLLENREIRIHGSGKQVRNFIHLEDAIEAYLQAIDTPVTGVWNLAGEETYSIRQLAQLVNQVGEERLGRTVRVITDPNAQTGHEREPQDITCDLHRLKELLNHRPMWTVKETIHQLLNQKQTR</sequence>
<dbReference type="RefSeq" id="WP_142503795.1">
    <property type="nucleotide sequence ID" value="NZ_FXTI01000001.1"/>
</dbReference>
<reference evidence="2 3" key="1">
    <citation type="submission" date="2017-05" db="EMBL/GenBank/DDBJ databases">
        <authorList>
            <person name="Varghese N."/>
            <person name="Submissions S."/>
        </authorList>
    </citation>
    <scope>NUCLEOTIDE SEQUENCE [LARGE SCALE GENOMIC DNA]</scope>
    <source>
        <strain evidence="2 3">DSM 45474</strain>
    </source>
</reference>
<gene>
    <name evidence="2" type="ORF">SAMN06264849_10176</name>
</gene>
<keyword evidence="3" id="KW-1185">Reference proteome</keyword>
<name>A0A521ADM1_9BACL</name>
<protein>
    <submittedName>
        <fullName evidence="2">UDP-glucose 4-epimerase</fullName>
    </submittedName>
</protein>
<dbReference type="OrthoDB" id="9803892at2"/>
<dbReference type="Proteomes" id="UP000315636">
    <property type="component" value="Unassembled WGS sequence"/>
</dbReference>
<organism evidence="2 3">
    <name type="scientific">Melghirimyces algeriensis</name>
    <dbReference type="NCBI Taxonomy" id="910412"/>
    <lineage>
        <taxon>Bacteria</taxon>
        <taxon>Bacillati</taxon>
        <taxon>Bacillota</taxon>
        <taxon>Bacilli</taxon>
        <taxon>Bacillales</taxon>
        <taxon>Thermoactinomycetaceae</taxon>
        <taxon>Melghirimyces</taxon>
    </lineage>
</organism>
<dbReference type="AlphaFoldDB" id="A0A521ADM1"/>